<accession>A0AC60PD45</accession>
<protein>
    <submittedName>
        <fullName evidence="1">Uncharacterized protein</fullName>
    </submittedName>
</protein>
<sequence>MDSCVVLKETRHWLLVKTPRLGLYQKSEAAAGRKWPSGPTRLSSERGAKACAGSLLGSIAAGPARFDLDEFCTGTLDCSSPRCGLPHRAFSRCTVIDLAMSSGPPSQHSSHHVSTDQYSLSSSVCGSSIAGSEDKDSPMNTAEDITPGLLRCTVLCGIKVRAYEPLPRHCATGVIRDVDTTLTDEEIANNLRSPENRAKVQRSRSPSVDRRCQATFTSVMSGMQFHNSKRIHFNAASVAAMDIERQPASAARCANAAAARMRTETPALLKKIHESGWPELPRKSEGPSSTAQDTLATITENQVPERPTYAALTKVPKSNKTEAPPTKQGPISPDLIQLEDPTTSGNTPADPRKRRTPKHRYARFDTLFEAAWRKDCATFIAGDFNAPHPTWGYPRDTPKGRKLHTLIQQHNLTLLTDPSAPTRLGTSVARDTCPDLTLYRGTKPCTWHNLEEQLGSDHSILVTHINTKDFAGEARKIRITDWPAFRASSSSTSPDTLTDWVQTLQTRLDRHTRTLTTTPDAPDIDSHLLHLWEARRGLTKRWRRQRHNRKLKLRIAQLTVDAATYAANLTGQNWNTLCDKLNGTLGTARTWSLLRHLIQPGQAKSDRAKGIYKLLHATNLTDSECLTQLRQRYLPPPDTPRYADYTGQSLLATLGFPPCPASLTAAGLSPAARAKLIVAPIPRNMHPTRHSARRDHRSRYLRRAYTEGCDTVRALFTDASPQDARGGITVVMNSDLRLVHAATERGLTDVSLLEEHIPGNECAHALARELSNRAPGEDSATIRPAPFSYSTHLAELRLARQHYPPPQPSLTRRQGVLWRQIQTNTFPTPLFYSYVYPSRGPPECPHCGDRPTLLHMVWQCQAIPSVSPLPNRSPTSWEERLTDDTATGQQWLVDGAESVAATYGAPD</sequence>
<keyword evidence="2" id="KW-1185">Reference proteome</keyword>
<comment type="caution">
    <text evidence="1">The sequence shown here is derived from an EMBL/GenBank/DDBJ whole genome shotgun (WGS) entry which is preliminary data.</text>
</comment>
<gene>
    <name evidence="1" type="ORF">HPB47_005493</name>
</gene>
<organism evidence="1 2">
    <name type="scientific">Ixodes persulcatus</name>
    <name type="common">Taiga tick</name>
    <dbReference type="NCBI Taxonomy" id="34615"/>
    <lineage>
        <taxon>Eukaryota</taxon>
        <taxon>Metazoa</taxon>
        <taxon>Ecdysozoa</taxon>
        <taxon>Arthropoda</taxon>
        <taxon>Chelicerata</taxon>
        <taxon>Arachnida</taxon>
        <taxon>Acari</taxon>
        <taxon>Parasitiformes</taxon>
        <taxon>Ixodida</taxon>
        <taxon>Ixodoidea</taxon>
        <taxon>Ixodidae</taxon>
        <taxon>Ixodinae</taxon>
        <taxon>Ixodes</taxon>
    </lineage>
</organism>
<reference evidence="1 2" key="1">
    <citation type="journal article" date="2020" name="Cell">
        <title>Large-Scale Comparative Analyses of Tick Genomes Elucidate Their Genetic Diversity and Vector Capacities.</title>
        <authorList>
            <consortium name="Tick Genome and Microbiome Consortium (TIGMIC)"/>
            <person name="Jia N."/>
            <person name="Wang J."/>
            <person name="Shi W."/>
            <person name="Du L."/>
            <person name="Sun Y."/>
            <person name="Zhan W."/>
            <person name="Jiang J.F."/>
            <person name="Wang Q."/>
            <person name="Zhang B."/>
            <person name="Ji P."/>
            <person name="Bell-Sakyi L."/>
            <person name="Cui X.M."/>
            <person name="Yuan T.T."/>
            <person name="Jiang B.G."/>
            <person name="Yang W.F."/>
            <person name="Lam T.T."/>
            <person name="Chang Q.C."/>
            <person name="Ding S.J."/>
            <person name="Wang X.J."/>
            <person name="Zhu J.G."/>
            <person name="Ruan X.D."/>
            <person name="Zhao L."/>
            <person name="Wei J.T."/>
            <person name="Ye R.Z."/>
            <person name="Que T.C."/>
            <person name="Du C.H."/>
            <person name="Zhou Y.H."/>
            <person name="Cheng J.X."/>
            <person name="Dai P.F."/>
            <person name="Guo W.B."/>
            <person name="Han X.H."/>
            <person name="Huang E.J."/>
            <person name="Li L.F."/>
            <person name="Wei W."/>
            <person name="Gao Y.C."/>
            <person name="Liu J.Z."/>
            <person name="Shao H.Z."/>
            <person name="Wang X."/>
            <person name="Wang C.C."/>
            <person name="Yang T.C."/>
            <person name="Huo Q.B."/>
            <person name="Li W."/>
            <person name="Chen H.Y."/>
            <person name="Chen S.E."/>
            <person name="Zhou L.G."/>
            <person name="Ni X.B."/>
            <person name="Tian J.H."/>
            <person name="Sheng Y."/>
            <person name="Liu T."/>
            <person name="Pan Y.S."/>
            <person name="Xia L.Y."/>
            <person name="Li J."/>
            <person name="Zhao F."/>
            <person name="Cao W.C."/>
        </authorList>
    </citation>
    <scope>NUCLEOTIDE SEQUENCE [LARGE SCALE GENOMIC DNA]</scope>
    <source>
        <strain evidence="1">Iper-2018</strain>
    </source>
</reference>
<evidence type="ECO:0000313" key="2">
    <source>
        <dbReference type="Proteomes" id="UP000805193"/>
    </source>
</evidence>
<dbReference type="EMBL" id="JABSTQ010010825">
    <property type="protein sequence ID" value="KAG0417590.1"/>
    <property type="molecule type" value="Genomic_DNA"/>
</dbReference>
<dbReference type="Proteomes" id="UP000805193">
    <property type="component" value="Unassembled WGS sequence"/>
</dbReference>
<evidence type="ECO:0000313" key="1">
    <source>
        <dbReference type="EMBL" id="KAG0417590.1"/>
    </source>
</evidence>
<name>A0AC60PD45_IXOPE</name>
<proteinExistence type="predicted"/>